<proteinExistence type="predicted"/>
<dbReference type="EMBL" id="ML120505">
    <property type="protein sequence ID" value="RPA91073.1"/>
    <property type="molecule type" value="Genomic_DNA"/>
</dbReference>
<organism evidence="2 3">
    <name type="scientific">Choiromyces venosus 120613-1</name>
    <dbReference type="NCBI Taxonomy" id="1336337"/>
    <lineage>
        <taxon>Eukaryota</taxon>
        <taxon>Fungi</taxon>
        <taxon>Dikarya</taxon>
        <taxon>Ascomycota</taxon>
        <taxon>Pezizomycotina</taxon>
        <taxon>Pezizomycetes</taxon>
        <taxon>Pezizales</taxon>
        <taxon>Tuberaceae</taxon>
        <taxon>Choiromyces</taxon>
    </lineage>
</organism>
<keyword evidence="1" id="KW-0812">Transmembrane</keyword>
<evidence type="ECO:0000313" key="2">
    <source>
        <dbReference type="EMBL" id="RPA91073.1"/>
    </source>
</evidence>
<keyword evidence="3" id="KW-1185">Reference proteome</keyword>
<sequence>MERRNLSPYQNAQRRERYQAPLYRGHYLSSWDCSFNWHNGWNNTGIGIRPHGKKLGIPKIMQPESSEESPPVRTRMGSIGRKLSLVSQHESWRRKKQWFLWGMFFFGWISVAGSWLIWTGFLNVAQDL</sequence>
<name>A0A3N4IY27_9PEZI</name>
<evidence type="ECO:0000256" key="1">
    <source>
        <dbReference type="SAM" id="Phobius"/>
    </source>
</evidence>
<keyword evidence="1" id="KW-1133">Transmembrane helix</keyword>
<feature type="transmembrane region" description="Helical" evidence="1">
    <location>
        <begin position="98"/>
        <end position="118"/>
    </location>
</feature>
<reference evidence="2 3" key="1">
    <citation type="journal article" date="2018" name="Nat. Ecol. Evol.">
        <title>Pezizomycetes genomes reveal the molecular basis of ectomycorrhizal truffle lifestyle.</title>
        <authorList>
            <person name="Murat C."/>
            <person name="Payen T."/>
            <person name="Noel B."/>
            <person name="Kuo A."/>
            <person name="Morin E."/>
            <person name="Chen J."/>
            <person name="Kohler A."/>
            <person name="Krizsan K."/>
            <person name="Balestrini R."/>
            <person name="Da Silva C."/>
            <person name="Montanini B."/>
            <person name="Hainaut M."/>
            <person name="Levati E."/>
            <person name="Barry K.W."/>
            <person name="Belfiori B."/>
            <person name="Cichocki N."/>
            <person name="Clum A."/>
            <person name="Dockter R.B."/>
            <person name="Fauchery L."/>
            <person name="Guy J."/>
            <person name="Iotti M."/>
            <person name="Le Tacon F."/>
            <person name="Lindquist E.A."/>
            <person name="Lipzen A."/>
            <person name="Malagnac F."/>
            <person name="Mello A."/>
            <person name="Molinier V."/>
            <person name="Miyauchi S."/>
            <person name="Poulain J."/>
            <person name="Riccioni C."/>
            <person name="Rubini A."/>
            <person name="Sitrit Y."/>
            <person name="Splivallo R."/>
            <person name="Traeger S."/>
            <person name="Wang M."/>
            <person name="Zifcakova L."/>
            <person name="Wipf D."/>
            <person name="Zambonelli A."/>
            <person name="Paolocci F."/>
            <person name="Nowrousian M."/>
            <person name="Ottonello S."/>
            <person name="Baldrian P."/>
            <person name="Spatafora J.W."/>
            <person name="Henrissat B."/>
            <person name="Nagy L.G."/>
            <person name="Aury J.M."/>
            <person name="Wincker P."/>
            <person name="Grigoriev I.V."/>
            <person name="Bonfante P."/>
            <person name="Martin F.M."/>
        </authorList>
    </citation>
    <scope>NUCLEOTIDE SEQUENCE [LARGE SCALE GENOMIC DNA]</scope>
    <source>
        <strain evidence="2 3">120613-1</strain>
    </source>
</reference>
<accession>A0A3N4IY27</accession>
<dbReference type="Proteomes" id="UP000276215">
    <property type="component" value="Unassembled WGS sequence"/>
</dbReference>
<gene>
    <name evidence="2" type="ORF">L873DRAFT_350648</name>
</gene>
<protein>
    <submittedName>
        <fullName evidence="2">Uncharacterized protein</fullName>
    </submittedName>
</protein>
<keyword evidence="1" id="KW-0472">Membrane</keyword>
<evidence type="ECO:0000313" key="3">
    <source>
        <dbReference type="Proteomes" id="UP000276215"/>
    </source>
</evidence>
<dbReference type="AlphaFoldDB" id="A0A3N4IY27"/>